<dbReference type="InterPro" id="IPR031778">
    <property type="entry name" value="Sortilin_N"/>
</dbReference>
<evidence type="ECO:0000256" key="2">
    <source>
        <dbReference type="SAM" id="MobiDB-lite"/>
    </source>
</evidence>
<feature type="signal peptide" evidence="3">
    <location>
        <begin position="1"/>
        <end position="28"/>
    </location>
</feature>
<dbReference type="AlphaFoldDB" id="A0A2U3K661"/>
<accession>A0A2U3K661</accession>
<feature type="domain" description="Sortilin N-terminal" evidence="4">
    <location>
        <begin position="557"/>
        <end position="687"/>
    </location>
</feature>
<dbReference type="Pfam" id="PF15902">
    <property type="entry name" value="Sortilin-Vps10"/>
    <property type="match status" value="1"/>
</dbReference>
<evidence type="ECO:0000256" key="1">
    <source>
        <dbReference type="ARBA" id="ARBA00022737"/>
    </source>
</evidence>
<dbReference type="InterPro" id="IPR015943">
    <property type="entry name" value="WD40/YVTN_repeat-like_dom_sf"/>
</dbReference>
<organism evidence="5 6">
    <name type="scientific">Candidatus Sulfotelmatobacter kueseliae</name>
    <dbReference type="NCBI Taxonomy" id="2042962"/>
    <lineage>
        <taxon>Bacteria</taxon>
        <taxon>Pseudomonadati</taxon>
        <taxon>Acidobacteriota</taxon>
        <taxon>Terriglobia</taxon>
        <taxon>Terriglobales</taxon>
        <taxon>Candidatus Korobacteraceae</taxon>
        <taxon>Candidatus Sulfotelmatobacter</taxon>
    </lineage>
</organism>
<feature type="compositionally biased region" description="Low complexity" evidence="2">
    <location>
        <begin position="755"/>
        <end position="765"/>
    </location>
</feature>
<feature type="region of interest" description="Disordered" evidence="2">
    <location>
        <begin position="755"/>
        <end position="788"/>
    </location>
</feature>
<protein>
    <recommendedName>
        <fullName evidence="4">Sortilin N-terminal domain-containing protein</fullName>
    </recommendedName>
</protein>
<keyword evidence="3" id="KW-0732">Signal</keyword>
<dbReference type="OrthoDB" id="9757947at2"/>
<keyword evidence="1" id="KW-0677">Repeat</keyword>
<sequence length="788" mass="85171">MKPNIPRSQTSGLAILLFLATLASPAQGQGSNRWKVVGPGGGGTTIAPTISPHDSRLVVEHCDMTGGYITHDNGESWRMFNLRGGTSVFAFDPADPQVIYAGNAALWRSSDSGQTWKMLFPNPARNTIEHQLGDHSDYSLTSSDPAYPGGDISSIAVAYGNGQQNGHGSPERLYLSFQQKNQTAVIVSSADGGVSWSRLATLPQRVLLLTPQDDGLIAVSDSAAYRIAPDGSTTELGSIATGFKAVSAARSGASVWIYATGDDGKVYLSEDSGLHWRPVTPAFQQTSGNFEAIATSDRHPEVSYAGFRDLQLGEGKENMFNGIAKTTDGGHTWKIVFRESTQSGANLSGSWIEQRATQNGIAIWFDSPYSLGVAPTNPDVAYATDLFRTYRTLDGGATWQEMNSEQLNGGGWTSRGLDVTTDYGVQFDPFDSRHIFIDYTDIGLFQSGDGGQSWQSTSEGVPEDWRNTTYWLAFDPTQRGLIWGAFSGTHDLPRPKMWRGRGVRSFTGGVAVSTDGGHHWKPSNAGLPEDSITHILLDPSSPAGSRTLYACAFGRGVYKSTDNGQSWTEKNKGIAGDEPFAWRITLAQDGALYLVAARRTEAKDFSPAGAGALYRSTDKAEHWQRIDLPSGVTGPTGLEIDPRNLQRLYLTAWGQEGEDADRNGGVYASDDGGQTWRALVTQSQHVYDLTIDPRHPDTLYITGFDAVAYRSADRGAHWERIQGYDFKWGHRIILDPNDPTQIYITTFGGGVWHGPAAGAATPPEADQTTVPIAVPGQDSIRGPKGPDS</sequence>
<dbReference type="Gene3D" id="2.130.10.10">
    <property type="entry name" value="YVTN repeat-like/Quinoprotein amine dehydrogenase"/>
    <property type="match status" value="5"/>
</dbReference>
<reference evidence="6" key="1">
    <citation type="submission" date="2018-02" db="EMBL/GenBank/DDBJ databases">
        <authorList>
            <person name="Hausmann B."/>
        </authorList>
    </citation>
    <scope>NUCLEOTIDE SEQUENCE [LARGE SCALE GENOMIC DNA]</scope>
    <source>
        <strain evidence="6">Peat soil MAG SbA1</strain>
    </source>
</reference>
<dbReference type="GO" id="GO:0010411">
    <property type="term" value="P:xyloglucan metabolic process"/>
    <property type="evidence" value="ECO:0007669"/>
    <property type="project" value="TreeGrafter"/>
</dbReference>
<gene>
    <name evidence="5" type="ORF">SBA1_140019</name>
</gene>
<dbReference type="PANTHER" id="PTHR43739">
    <property type="entry name" value="XYLOGLUCANASE (EUROFUNG)"/>
    <property type="match status" value="1"/>
</dbReference>
<evidence type="ECO:0000259" key="4">
    <source>
        <dbReference type="Pfam" id="PF15902"/>
    </source>
</evidence>
<dbReference type="PANTHER" id="PTHR43739:SF5">
    <property type="entry name" value="EXO-ALPHA-SIALIDASE"/>
    <property type="match status" value="1"/>
</dbReference>
<dbReference type="EMBL" id="OMOD01000046">
    <property type="protein sequence ID" value="SPF35129.1"/>
    <property type="molecule type" value="Genomic_DNA"/>
</dbReference>
<dbReference type="CDD" id="cd15482">
    <property type="entry name" value="Sialidase_non-viral"/>
    <property type="match status" value="2"/>
</dbReference>
<evidence type="ECO:0000313" key="6">
    <source>
        <dbReference type="Proteomes" id="UP000238701"/>
    </source>
</evidence>
<evidence type="ECO:0000256" key="3">
    <source>
        <dbReference type="SAM" id="SignalP"/>
    </source>
</evidence>
<dbReference type="InterPro" id="IPR052025">
    <property type="entry name" value="Xyloglucanase_GH74"/>
</dbReference>
<feature type="chain" id="PRO_5015726251" description="Sortilin N-terminal domain-containing protein" evidence="3">
    <location>
        <begin position="29"/>
        <end position="788"/>
    </location>
</feature>
<dbReference type="Proteomes" id="UP000238701">
    <property type="component" value="Unassembled WGS sequence"/>
</dbReference>
<proteinExistence type="predicted"/>
<name>A0A2U3K661_9BACT</name>
<evidence type="ECO:0000313" key="5">
    <source>
        <dbReference type="EMBL" id="SPF35129.1"/>
    </source>
</evidence>
<dbReference type="SUPFAM" id="SSF110296">
    <property type="entry name" value="Oligoxyloglucan reducing end-specific cellobiohydrolase"/>
    <property type="match status" value="3"/>
</dbReference>